<dbReference type="EMBL" id="BTGU01009677">
    <property type="protein sequence ID" value="GMN27135.1"/>
    <property type="molecule type" value="Genomic_DNA"/>
</dbReference>
<sequence length="152" mass="16883">TRNTSPARPRRNSQTCPSHCPTFSLPRRRCRRRCCKAGSRTYLPGEATVARAVSITAGRRRSSRNRDISVFIFVSIFIHIVSGNGFWRQRPWRGEEIELQRSTVSREQHQSRVGDGEALEIAISPSSSSSQSPSTWSPATASGGDGHDREGD</sequence>
<dbReference type="Proteomes" id="UP001187192">
    <property type="component" value="Unassembled WGS sequence"/>
</dbReference>
<organism evidence="3 4">
    <name type="scientific">Ficus carica</name>
    <name type="common">Common fig</name>
    <dbReference type="NCBI Taxonomy" id="3494"/>
    <lineage>
        <taxon>Eukaryota</taxon>
        <taxon>Viridiplantae</taxon>
        <taxon>Streptophyta</taxon>
        <taxon>Embryophyta</taxon>
        <taxon>Tracheophyta</taxon>
        <taxon>Spermatophyta</taxon>
        <taxon>Magnoliopsida</taxon>
        <taxon>eudicotyledons</taxon>
        <taxon>Gunneridae</taxon>
        <taxon>Pentapetalae</taxon>
        <taxon>rosids</taxon>
        <taxon>fabids</taxon>
        <taxon>Rosales</taxon>
        <taxon>Moraceae</taxon>
        <taxon>Ficeae</taxon>
        <taxon>Ficus</taxon>
    </lineage>
</organism>
<evidence type="ECO:0000256" key="2">
    <source>
        <dbReference type="SAM" id="Phobius"/>
    </source>
</evidence>
<evidence type="ECO:0000313" key="3">
    <source>
        <dbReference type="EMBL" id="GMN27135.1"/>
    </source>
</evidence>
<feature type="region of interest" description="Disordered" evidence="1">
    <location>
        <begin position="100"/>
        <end position="152"/>
    </location>
</feature>
<feature type="compositionally biased region" description="Basic and acidic residues" evidence="1">
    <location>
        <begin position="100"/>
        <end position="115"/>
    </location>
</feature>
<keyword evidence="2" id="KW-0812">Transmembrane</keyword>
<reference evidence="3" key="1">
    <citation type="submission" date="2023-07" db="EMBL/GenBank/DDBJ databases">
        <title>draft genome sequence of fig (Ficus carica).</title>
        <authorList>
            <person name="Takahashi T."/>
            <person name="Nishimura K."/>
        </authorList>
    </citation>
    <scope>NUCLEOTIDE SEQUENCE</scope>
</reference>
<evidence type="ECO:0000313" key="4">
    <source>
        <dbReference type="Proteomes" id="UP001187192"/>
    </source>
</evidence>
<keyword evidence="2" id="KW-1133">Transmembrane helix</keyword>
<accession>A0AA87Z9D9</accession>
<feature type="compositionally biased region" description="Low complexity" evidence="1">
    <location>
        <begin position="124"/>
        <end position="142"/>
    </location>
</feature>
<keyword evidence="4" id="KW-1185">Reference proteome</keyword>
<gene>
    <name evidence="3" type="ORF">TIFTF001_051565</name>
</gene>
<dbReference type="AlphaFoldDB" id="A0AA87Z9D9"/>
<proteinExistence type="predicted"/>
<evidence type="ECO:0000256" key="1">
    <source>
        <dbReference type="SAM" id="MobiDB-lite"/>
    </source>
</evidence>
<feature type="non-terminal residue" evidence="3">
    <location>
        <position position="1"/>
    </location>
</feature>
<protein>
    <submittedName>
        <fullName evidence="3">Uncharacterized protein</fullName>
    </submittedName>
</protein>
<feature type="transmembrane region" description="Helical" evidence="2">
    <location>
        <begin position="68"/>
        <end position="87"/>
    </location>
</feature>
<name>A0AA87Z9D9_FICCA</name>
<comment type="caution">
    <text evidence="3">The sequence shown here is derived from an EMBL/GenBank/DDBJ whole genome shotgun (WGS) entry which is preliminary data.</text>
</comment>
<keyword evidence="2" id="KW-0472">Membrane</keyword>